<name>A0A286UMV3_9AGAM</name>
<dbReference type="STRING" id="2282107.A0A286UMV3"/>
<comment type="subcellular location">
    <subcellularLocation>
        <location evidence="1 4">Nucleus</location>
    </subcellularLocation>
</comment>
<evidence type="ECO:0000313" key="6">
    <source>
        <dbReference type="Proteomes" id="UP000217199"/>
    </source>
</evidence>
<evidence type="ECO:0000256" key="3">
    <source>
        <dbReference type="ARBA" id="ARBA00023242"/>
    </source>
</evidence>
<keyword evidence="4" id="KW-0804">Transcription</keyword>
<dbReference type="AlphaFoldDB" id="A0A286UMV3"/>
<accession>A0A286UMV3</accession>
<protein>
    <recommendedName>
        <fullName evidence="4">Mediator of RNA polymerase II transcription subunit 20</fullName>
    </recommendedName>
    <alternativeName>
        <fullName evidence="4">Mediator complex subunit 20</fullName>
    </alternativeName>
</protein>
<sequence length="322" mass="35998">MKCNTTRLSHFWSPASIDLASLRTASHKTEENMGYTALVRWHNAPTTTLDLIKQNIIRNHGGIERAKWSLGVRSLRTVVGSTQGLQMERTMSILTMNNNAFVYLDDNAAPDYHYYLENREQLKNQIQEEPSHYRMTFVATSPPGALESLLTQLGSRWVPTRQPSTNTRASSASPGNHLSIEGSIFSIGTDWLVRAGNVILTGGTVKGMLLEVEYLPLPKMYSEPGSTPALLSNMLISILPKITELSAIVAITVSDQQWEEIEWNCNQAEQKETEPKGENDDVYVYEDTDDASLRQKGDWTGIFRDRRSAYAIMGSLKGEGLL</sequence>
<dbReference type="InterPro" id="IPR013921">
    <property type="entry name" value="Mediator_Med20"/>
</dbReference>
<comment type="caution">
    <text evidence="5">The sequence shown here is derived from an EMBL/GenBank/DDBJ whole genome shotgun (WGS) entry which is preliminary data.</text>
</comment>
<evidence type="ECO:0000256" key="2">
    <source>
        <dbReference type="ARBA" id="ARBA00010743"/>
    </source>
</evidence>
<reference evidence="5 6" key="1">
    <citation type="journal article" date="2017" name="Mol. Ecol.">
        <title>Comparative and population genomic landscape of Phellinus noxius: A hypervariable fungus causing root rot in trees.</title>
        <authorList>
            <person name="Chung C.L."/>
            <person name="Lee T.J."/>
            <person name="Akiba M."/>
            <person name="Lee H.H."/>
            <person name="Kuo T.H."/>
            <person name="Liu D."/>
            <person name="Ke H.M."/>
            <person name="Yokoi T."/>
            <person name="Roa M.B."/>
            <person name="Lu M.J."/>
            <person name="Chang Y.Y."/>
            <person name="Ann P.J."/>
            <person name="Tsai J.N."/>
            <person name="Chen C.Y."/>
            <person name="Tzean S.S."/>
            <person name="Ota Y."/>
            <person name="Hattori T."/>
            <person name="Sahashi N."/>
            <person name="Liou R.F."/>
            <person name="Kikuchi T."/>
            <person name="Tsai I.J."/>
        </authorList>
    </citation>
    <scope>NUCLEOTIDE SEQUENCE [LARGE SCALE GENOMIC DNA]</scope>
    <source>
        <strain evidence="5 6">FFPRI411160</strain>
    </source>
</reference>
<evidence type="ECO:0000256" key="1">
    <source>
        <dbReference type="ARBA" id="ARBA00004123"/>
    </source>
</evidence>
<comment type="similarity">
    <text evidence="2 4">Belongs to the Mediator complex subunit 20 family.</text>
</comment>
<evidence type="ECO:0000256" key="4">
    <source>
        <dbReference type="RuleBase" id="RU364152"/>
    </source>
</evidence>
<keyword evidence="4" id="KW-0010">Activator</keyword>
<gene>
    <name evidence="4" type="primary">MED20</name>
    <name evidence="5" type="ORF">PNOK_0355300</name>
</gene>
<keyword evidence="3 4" id="KW-0539">Nucleus</keyword>
<dbReference type="Proteomes" id="UP000217199">
    <property type="component" value="Unassembled WGS sequence"/>
</dbReference>
<comment type="subunit">
    <text evidence="4">Component of the Mediator complex.</text>
</comment>
<proteinExistence type="inferred from homology"/>
<dbReference type="GO" id="GO:0006357">
    <property type="term" value="P:regulation of transcription by RNA polymerase II"/>
    <property type="evidence" value="ECO:0007669"/>
    <property type="project" value="InterPro"/>
</dbReference>
<dbReference type="Pfam" id="PF08612">
    <property type="entry name" value="Med20"/>
    <property type="match status" value="1"/>
</dbReference>
<dbReference type="OrthoDB" id="2536675at2759"/>
<evidence type="ECO:0000313" key="5">
    <source>
        <dbReference type="EMBL" id="PAV20926.1"/>
    </source>
</evidence>
<dbReference type="InParanoid" id="A0A286UMV3"/>
<dbReference type="GO" id="GO:0016592">
    <property type="term" value="C:mediator complex"/>
    <property type="evidence" value="ECO:0007669"/>
    <property type="project" value="InterPro"/>
</dbReference>
<organism evidence="5 6">
    <name type="scientific">Pyrrhoderma noxium</name>
    <dbReference type="NCBI Taxonomy" id="2282107"/>
    <lineage>
        <taxon>Eukaryota</taxon>
        <taxon>Fungi</taxon>
        <taxon>Dikarya</taxon>
        <taxon>Basidiomycota</taxon>
        <taxon>Agaricomycotina</taxon>
        <taxon>Agaricomycetes</taxon>
        <taxon>Hymenochaetales</taxon>
        <taxon>Hymenochaetaceae</taxon>
        <taxon>Pyrrhoderma</taxon>
    </lineage>
</organism>
<keyword evidence="6" id="KW-1185">Reference proteome</keyword>
<dbReference type="EMBL" id="NBII01000003">
    <property type="protein sequence ID" value="PAV20926.1"/>
    <property type="molecule type" value="Genomic_DNA"/>
</dbReference>
<dbReference type="GO" id="GO:0003712">
    <property type="term" value="F:transcription coregulator activity"/>
    <property type="evidence" value="ECO:0007669"/>
    <property type="project" value="InterPro"/>
</dbReference>
<keyword evidence="4" id="KW-0805">Transcription regulation</keyword>
<comment type="function">
    <text evidence="4">Component of the Mediator complex, a coactivator involved in the regulated transcription of nearly all RNA polymerase II-dependent genes. Mediator functions as a bridge to convey information from gene-specific regulatory proteins to the basal RNA polymerase II transcription machinery. Mediator is recruited to promoters by direct interactions with regulatory proteins and serves as a scaffold for the assembly of a functional preinitiation complex with RNA polymerase II and the general transcription factors.</text>
</comment>